<sequence>MQRSPLEKASVVSKLFFR</sequence>
<name>P79435_HYLLA</name>
<accession>P79435</accession>
<dbReference type="EMBL" id="X95930">
    <property type="protein sequence ID" value="CAA65171.1"/>
    <property type="molecule type" value="Genomic_DNA"/>
</dbReference>
<protein>
    <submittedName>
        <fullName evidence="1">CFTR protein</fullName>
    </submittedName>
</protein>
<evidence type="ECO:0000313" key="1">
    <source>
        <dbReference type="EMBL" id="CAA65171.1"/>
    </source>
</evidence>
<dbReference type="AlphaFoldDB" id="P79435"/>
<gene>
    <name evidence="1" type="primary">CFTR</name>
</gene>
<proteinExistence type="predicted"/>
<organism evidence="1">
    <name type="scientific">Hylobates lar</name>
    <name type="common">Lar gibbon</name>
    <name type="synonym">White-handed gibbon</name>
    <dbReference type="NCBI Taxonomy" id="9580"/>
    <lineage>
        <taxon>Eukaryota</taxon>
        <taxon>Metazoa</taxon>
        <taxon>Chordata</taxon>
        <taxon>Craniata</taxon>
        <taxon>Vertebrata</taxon>
        <taxon>Euteleostomi</taxon>
        <taxon>Mammalia</taxon>
        <taxon>Eutheria</taxon>
        <taxon>Euarchontoglires</taxon>
        <taxon>Primates</taxon>
        <taxon>Haplorrhini</taxon>
        <taxon>Catarrhini</taxon>
        <taxon>Hylobatidae</taxon>
        <taxon>Hylobates</taxon>
    </lineage>
</organism>
<reference evidence="1" key="1">
    <citation type="journal article" date="1997" name="Mol. Biol. Evol.">
        <title>Phylogenetic analysis of cystic fibrosis transmembrane conductance regulator gene in mammalian species argues for the development of a rabbit model for cystic fibrosis.</title>
        <authorList>
            <person name="Vuillaumier S."/>
            <person name="Kaltenboeck B."/>
            <person name="Lecointre G."/>
            <person name="Lehn P."/>
            <person name="Denamur E."/>
        </authorList>
    </citation>
    <scope>NUCLEOTIDE SEQUENCE</scope>
</reference>